<feature type="region of interest" description="Disordered" evidence="1">
    <location>
        <begin position="488"/>
        <end position="516"/>
    </location>
</feature>
<feature type="transmembrane region" description="Helical" evidence="2">
    <location>
        <begin position="71"/>
        <end position="88"/>
    </location>
</feature>
<dbReference type="STRING" id="861298.SAMN04488136_14028"/>
<dbReference type="Proteomes" id="UP000198854">
    <property type="component" value="Unassembled WGS sequence"/>
</dbReference>
<sequence length="562" mass="63015">MFDSGAWQLFFSQFHFLRPWWLLAFIPLAVIFYLRWQQETKLQLAQNLPDHLRKALTVGEQGWSKLLPLKLLTIIISLGVLVCAGPSWQREASPFGEDKAPLVIVLDTSESMLQTDLAPSRLERAKQKITDLVNLRDGGRTALVVYAGSAHVAMPLTKDKQVYLPFLSAIDPDVMPVKGKRPEQVLPLLEPLIESQSGASILLLTDGMPPNSIAAYHDYFAEHDYQLVIYALGNVERSAAQPLDMASLNQLGSETNGHVLQVSVDDSDVKAINRAIERHMQLSGESAMPWEDGGYYLLLPIAFIMLLWFRKGWLVQWCLVACVLAGAAPLQVLAEPVRASAQSEAVEQVATISTTDKLKQWWMDLWFTPDQQGQRLFNQKQYLQAGQHYQDSLRRGIAYYYASEFKLAHAAFLQDGTPTGLYYAANALARQREYVAARNVLQDLADHPNLSAKLSADVTHNLNVLQGLIDEVNQQSLDQQGGLEQETSIELDENQPQTGDGAEEQTSQENMQKQQLSAEQILGDKALADKWLKRVEANPKQFLQAKFQLQLLDQEQVHSEAQ</sequence>
<dbReference type="RefSeq" id="WP_093279180.1">
    <property type="nucleotide sequence ID" value="NZ_FNDD01000040.1"/>
</dbReference>
<dbReference type="InterPro" id="IPR002035">
    <property type="entry name" value="VWF_A"/>
</dbReference>
<dbReference type="Pfam" id="PF13519">
    <property type="entry name" value="VWA_2"/>
    <property type="match status" value="1"/>
</dbReference>
<keyword evidence="2" id="KW-0472">Membrane</keyword>
<dbReference type="Gene3D" id="3.40.50.410">
    <property type="entry name" value="von Willebrand factor, type A domain"/>
    <property type="match status" value="1"/>
</dbReference>
<dbReference type="InterPro" id="IPR050768">
    <property type="entry name" value="UPF0353/GerABKA_families"/>
</dbReference>
<evidence type="ECO:0000313" key="5">
    <source>
        <dbReference type="Proteomes" id="UP000198854"/>
    </source>
</evidence>
<evidence type="ECO:0000256" key="2">
    <source>
        <dbReference type="SAM" id="Phobius"/>
    </source>
</evidence>
<gene>
    <name evidence="4" type="ORF">SAMN04488136_14028</name>
</gene>
<reference evidence="4 5" key="1">
    <citation type="submission" date="2016-10" db="EMBL/GenBank/DDBJ databases">
        <authorList>
            <person name="de Groot N.N."/>
        </authorList>
    </citation>
    <scope>NUCLEOTIDE SEQUENCE [LARGE SCALE GENOMIC DNA]</scope>
    <source>
        <strain evidence="4 5">CGMCC 1.10228</strain>
    </source>
</reference>
<dbReference type="AlphaFoldDB" id="A0A1G8GSU1"/>
<dbReference type="EMBL" id="FNDD01000040">
    <property type="protein sequence ID" value="SDH97383.1"/>
    <property type="molecule type" value="Genomic_DNA"/>
</dbReference>
<dbReference type="PROSITE" id="PS50234">
    <property type="entry name" value="VWFA"/>
    <property type="match status" value="1"/>
</dbReference>
<organism evidence="4 5">
    <name type="scientific">Vibrio xiamenensis</name>
    <dbReference type="NCBI Taxonomy" id="861298"/>
    <lineage>
        <taxon>Bacteria</taxon>
        <taxon>Pseudomonadati</taxon>
        <taxon>Pseudomonadota</taxon>
        <taxon>Gammaproteobacteria</taxon>
        <taxon>Vibrionales</taxon>
        <taxon>Vibrionaceae</taxon>
        <taxon>Vibrio</taxon>
    </lineage>
</organism>
<name>A0A1G8GSU1_9VIBR</name>
<feature type="compositionally biased region" description="Polar residues" evidence="1">
    <location>
        <begin position="494"/>
        <end position="516"/>
    </location>
</feature>
<accession>A0A1G8GSU1</accession>
<keyword evidence="5" id="KW-1185">Reference proteome</keyword>
<proteinExistence type="predicted"/>
<keyword evidence="2" id="KW-1133">Transmembrane helix</keyword>
<keyword evidence="2" id="KW-0812">Transmembrane</keyword>
<protein>
    <submittedName>
        <fullName evidence="4">Ca-activated chloride channel family protein</fullName>
    </submittedName>
</protein>
<feature type="domain" description="VWFA" evidence="3">
    <location>
        <begin position="101"/>
        <end position="280"/>
    </location>
</feature>
<dbReference type="PANTHER" id="PTHR22550:SF14">
    <property type="entry name" value="VWFA DOMAIN-CONTAINING PROTEIN"/>
    <property type="match status" value="1"/>
</dbReference>
<evidence type="ECO:0000313" key="4">
    <source>
        <dbReference type="EMBL" id="SDH97383.1"/>
    </source>
</evidence>
<dbReference type="InterPro" id="IPR036465">
    <property type="entry name" value="vWFA_dom_sf"/>
</dbReference>
<evidence type="ECO:0000256" key="1">
    <source>
        <dbReference type="SAM" id="MobiDB-lite"/>
    </source>
</evidence>
<dbReference type="OrthoDB" id="9807628at2"/>
<feature type="transmembrane region" description="Helical" evidence="2">
    <location>
        <begin position="20"/>
        <end position="36"/>
    </location>
</feature>
<dbReference type="PANTHER" id="PTHR22550">
    <property type="entry name" value="SPORE GERMINATION PROTEIN"/>
    <property type="match status" value="1"/>
</dbReference>
<dbReference type="SUPFAM" id="SSF53300">
    <property type="entry name" value="vWA-like"/>
    <property type="match status" value="1"/>
</dbReference>
<evidence type="ECO:0000259" key="3">
    <source>
        <dbReference type="PROSITE" id="PS50234"/>
    </source>
</evidence>